<dbReference type="EMBL" id="KK852514">
    <property type="protein sequence ID" value="KDR22228.1"/>
    <property type="molecule type" value="Genomic_DNA"/>
</dbReference>
<evidence type="ECO:0000256" key="19">
    <source>
        <dbReference type="ARBA" id="ARBA00078285"/>
    </source>
</evidence>
<feature type="transmembrane region" description="Helical" evidence="20">
    <location>
        <begin position="305"/>
        <end position="327"/>
    </location>
</feature>
<comment type="catalytic activity">
    <reaction evidence="16">
        <text>tetracosanoate + ATP + CoA = tetracosanoyl-CoA + AMP + diphosphate</text>
        <dbReference type="Rhea" id="RHEA:33639"/>
        <dbReference type="ChEBI" id="CHEBI:30616"/>
        <dbReference type="ChEBI" id="CHEBI:31014"/>
        <dbReference type="ChEBI" id="CHEBI:33019"/>
        <dbReference type="ChEBI" id="CHEBI:57287"/>
        <dbReference type="ChEBI" id="CHEBI:65052"/>
        <dbReference type="ChEBI" id="CHEBI:456215"/>
    </reaction>
    <physiologicalReaction direction="left-to-right" evidence="16">
        <dbReference type="Rhea" id="RHEA:33640"/>
    </physiologicalReaction>
</comment>
<keyword evidence="7" id="KW-0547">Nucleotide-binding</keyword>
<evidence type="ECO:0000256" key="17">
    <source>
        <dbReference type="ARBA" id="ARBA00060276"/>
    </source>
</evidence>
<keyword evidence="6 20" id="KW-0812">Transmembrane</keyword>
<evidence type="ECO:0000256" key="20">
    <source>
        <dbReference type="SAM" id="Phobius"/>
    </source>
</evidence>
<dbReference type="STRING" id="136037.A0A067RGT6"/>
<proteinExistence type="inferred from homology"/>
<reference evidence="23 24" key="1">
    <citation type="journal article" date="2014" name="Nat. Commun.">
        <title>Molecular traces of alternative social organization in a termite genome.</title>
        <authorList>
            <person name="Terrapon N."/>
            <person name="Li C."/>
            <person name="Robertson H.M."/>
            <person name="Ji L."/>
            <person name="Meng X."/>
            <person name="Booth W."/>
            <person name="Chen Z."/>
            <person name="Childers C.P."/>
            <person name="Glastad K.M."/>
            <person name="Gokhale K."/>
            <person name="Gowin J."/>
            <person name="Gronenberg W."/>
            <person name="Hermansen R.A."/>
            <person name="Hu H."/>
            <person name="Hunt B.G."/>
            <person name="Huylmans A.K."/>
            <person name="Khalil S.M."/>
            <person name="Mitchell R.D."/>
            <person name="Munoz-Torres M.C."/>
            <person name="Mustard J.A."/>
            <person name="Pan H."/>
            <person name="Reese J.T."/>
            <person name="Scharf M.E."/>
            <person name="Sun F."/>
            <person name="Vogel H."/>
            <person name="Xiao J."/>
            <person name="Yang W."/>
            <person name="Yang Z."/>
            <person name="Yang Z."/>
            <person name="Zhou J."/>
            <person name="Zhu J."/>
            <person name="Brent C.S."/>
            <person name="Elsik C.G."/>
            <person name="Goodisman M.A."/>
            <person name="Liberles D.A."/>
            <person name="Roe R.M."/>
            <person name="Vargo E.L."/>
            <person name="Vilcinskas A."/>
            <person name="Wang J."/>
            <person name="Bornberg-Bauer E."/>
            <person name="Korb J."/>
            <person name="Zhang G."/>
            <person name="Liebig J."/>
        </authorList>
    </citation>
    <scope>NUCLEOTIDE SEQUENCE [LARGE SCALE GENOMIC DNA]</scope>
    <source>
        <tissue evidence="23">Whole organism</tissue>
    </source>
</reference>
<evidence type="ECO:0000256" key="1">
    <source>
        <dbReference type="ARBA" id="ARBA00004651"/>
    </source>
</evidence>
<evidence type="ECO:0000259" key="22">
    <source>
        <dbReference type="Pfam" id="PF13193"/>
    </source>
</evidence>
<evidence type="ECO:0000256" key="4">
    <source>
        <dbReference type="ARBA" id="ARBA00022475"/>
    </source>
</evidence>
<evidence type="ECO:0000256" key="3">
    <source>
        <dbReference type="ARBA" id="ARBA00022448"/>
    </source>
</evidence>
<dbReference type="GO" id="GO:0005789">
    <property type="term" value="C:endoplasmic reticulum membrane"/>
    <property type="evidence" value="ECO:0007669"/>
    <property type="project" value="TreeGrafter"/>
</dbReference>
<evidence type="ECO:0000256" key="16">
    <source>
        <dbReference type="ARBA" id="ARBA00048666"/>
    </source>
</evidence>
<evidence type="ECO:0000313" key="24">
    <source>
        <dbReference type="Proteomes" id="UP000027135"/>
    </source>
</evidence>
<keyword evidence="11 20" id="KW-0472">Membrane</keyword>
<feature type="transmembrane region" description="Helical" evidence="20">
    <location>
        <begin position="38"/>
        <end position="60"/>
    </location>
</feature>
<keyword evidence="8" id="KW-0067">ATP-binding</keyword>
<dbReference type="PROSITE" id="PS00455">
    <property type="entry name" value="AMP_BINDING"/>
    <property type="match status" value="1"/>
</dbReference>
<accession>A0A067RGT6</accession>
<dbReference type="PANTHER" id="PTHR43107">
    <property type="entry name" value="LONG-CHAIN FATTY ACID TRANSPORT PROTEIN"/>
    <property type="match status" value="1"/>
</dbReference>
<dbReference type="GO" id="GO:0005324">
    <property type="term" value="F:long-chain fatty acid transmembrane transporter activity"/>
    <property type="evidence" value="ECO:0007669"/>
    <property type="project" value="TreeGrafter"/>
</dbReference>
<dbReference type="Gene3D" id="3.40.50.12780">
    <property type="entry name" value="N-terminal domain of ligase-like"/>
    <property type="match status" value="1"/>
</dbReference>
<dbReference type="Pfam" id="PF13193">
    <property type="entry name" value="AMP-binding_C"/>
    <property type="match status" value="1"/>
</dbReference>
<evidence type="ECO:0000256" key="18">
    <source>
        <dbReference type="ARBA" id="ARBA00068795"/>
    </source>
</evidence>
<keyword evidence="10" id="KW-0445">Lipid transport</keyword>
<evidence type="ECO:0000256" key="7">
    <source>
        <dbReference type="ARBA" id="ARBA00022741"/>
    </source>
</evidence>
<dbReference type="InterPro" id="IPR045851">
    <property type="entry name" value="AMP-bd_C_sf"/>
</dbReference>
<keyword evidence="12" id="KW-0576">Peroxisome</keyword>
<comment type="subcellular location">
    <subcellularLocation>
        <location evidence="1">Cell membrane</location>
        <topology evidence="1">Multi-pass membrane protein</topology>
    </subcellularLocation>
    <subcellularLocation>
        <location evidence="15">Peroxisome membrane</location>
    </subcellularLocation>
</comment>
<dbReference type="GO" id="GO:0044539">
    <property type="term" value="P:long-chain fatty acid import into cell"/>
    <property type="evidence" value="ECO:0007669"/>
    <property type="project" value="TreeGrafter"/>
</dbReference>
<name>A0A067RGT6_ZOONE</name>
<evidence type="ECO:0000256" key="10">
    <source>
        <dbReference type="ARBA" id="ARBA00023055"/>
    </source>
</evidence>
<keyword evidence="3" id="KW-0813">Transport</keyword>
<evidence type="ECO:0000256" key="6">
    <source>
        <dbReference type="ARBA" id="ARBA00022692"/>
    </source>
</evidence>
<comment type="catalytic activity">
    <reaction evidence="13">
        <text>a very long-chain fatty acid + ATP + CoA = a very long-chain fatty acyl-CoA + AMP + diphosphate</text>
        <dbReference type="Rhea" id="RHEA:54536"/>
        <dbReference type="ChEBI" id="CHEBI:30616"/>
        <dbReference type="ChEBI" id="CHEBI:33019"/>
        <dbReference type="ChEBI" id="CHEBI:57287"/>
        <dbReference type="ChEBI" id="CHEBI:58950"/>
        <dbReference type="ChEBI" id="CHEBI:138261"/>
        <dbReference type="ChEBI" id="CHEBI:456215"/>
    </reaction>
    <physiologicalReaction direction="left-to-right" evidence="13">
        <dbReference type="Rhea" id="RHEA:54537"/>
    </physiologicalReaction>
</comment>
<evidence type="ECO:0000256" key="9">
    <source>
        <dbReference type="ARBA" id="ARBA00022989"/>
    </source>
</evidence>
<dbReference type="GO" id="GO:0004467">
    <property type="term" value="F:long-chain fatty acid-CoA ligase activity"/>
    <property type="evidence" value="ECO:0007669"/>
    <property type="project" value="TreeGrafter"/>
</dbReference>
<dbReference type="Pfam" id="PF00501">
    <property type="entry name" value="AMP-binding"/>
    <property type="match status" value="1"/>
</dbReference>
<dbReference type="FunFam" id="3.40.50.12780:FF:000019">
    <property type="entry name" value="Long-chain fatty acid transporter"/>
    <property type="match status" value="1"/>
</dbReference>
<feature type="domain" description="AMP-dependent synthetase/ligase" evidence="21">
    <location>
        <begin position="97"/>
        <end position="423"/>
    </location>
</feature>
<organism evidence="23 24">
    <name type="scientific">Zootermopsis nevadensis</name>
    <name type="common">Dampwood termite</name>
    <dbReference type="NCBI Taxonomy" id="136037"/>
    <lineage>
        <taxon>Eukaryota</taxon>
        <taxon>Metazoa</taxon>
        <taxon>Ecdysozoa</taxon>
        <taxon>Arthropoda</taxon>
        <taxon>Hexapoda</taxon>
        <taxon>Insecta</taxon>
        <taxon>Pterygota</taxon>
        <taxon>Neoptera</taxon>
        <taxon>Polyneoptera</taxon>
        <taxon>Dictyoptera</taxon>
        <taxon>Blattodea</taxon>
        <taxon>Blattoidea</taxon>
        <taxon>Termitoidae</taxon>
        <taxon>Termopsidae</taxon>
        <taxon>Zootermopsis</taxon>
    </lineage>
</organism>
<evidence type="ECO:0000256" key="11">
    <source>
        <dbReference type="ARBA" id="ARBA00023136"/>
    </source>
</evidence>
<feature type="domain" description="AMP-binding enzyme C-terminal" evidence="22">
    <location>
        <begin position="526"/>
        <end position="600"/>
    </location>
</feature>
<dbReference type="NCBIfam" id="NF006134">
    <property type="entry name" value="PRK08279.1"/>
    <property type="match status" value="1"/>
</dbReference>
<evidence type="ECO:0000256" key="5">
    <source>
        <dbReference type="ARBA" id="ARBA00022598"/>
    </source>
</evidence>
<dbReference type="GO" id="GO:0005778">
    <property type="term" value="C:peroxisomal membrane"/>
    <property type="evidence" value="ECO:0007669"/>
    <property type="project" value="UniProtKB-SubCell"/>
</dbReference>
<keyword evidence="9 20" id="KW-1133">Transmembrane helix</keyword>
<dbReference type="FunCoup" id="A0A067RGT6">
    <property type="interactions" value="833"/>
</dbReference>
<dbReference type="InterPro" id="IPR042099">
    <property type="entry name" value="ANL_N_sf"/>
</dbReference>
<evidence type="ECO:0000313" key="23">
    <source>
        <dbReference type="EMBL" id="KDR22228.1"/>
    </source>
</evidence>
<evidence type="ECO:0000259" key="21">
    <source>
        <dbReference type="Pfam" id="PF00501"/>
    </source>
</evidence>
<dbReference type="InterPro" id="IPR020845">
    <property type="entry name" value="AMP-binding_CS"/>
</dbReference>
<dbReference type="OMA" id="CELCEPN"/>
<evidence type="ECO:0000256" key="14">
    <source>
        <dbReference type="ARBA" id="ARBA00041297"/>
    </source>
</evidence>
<feature type="non-terminal residue" evidence="23">
    <location>
        <position position="1"/>
    </location>
</feature>
<evidence type="ECO:0000256" key="12">
    <source>
        <dbReference type="ARBA" id="ARBA00023140"/>
    </source>
</evidence>
<evidence type="ECO:0000256" key="8">
    <source>
        <dbReference type="ARBA" id="ARBA00022840"/>
    </source>
</evidence>
<keyword evidence="4" id="KW-1003">Cell membrane</keyword>
<protein>
    <recommendedName>
        <fullName evidence="18">Very long-chain fatty acid transport protein</fullName>
    </recommendedName>
    <alternativeName>
        <fullName evidence="14">Long-chain-fatty-acid--CoA ligase</fullName>
    </alternativeName>
    <alternativeName>
        <fullName evidence="19">Very-long-chain acyl-CoA synthetase</fullName>
    </alternativeName>
</protein>
<dbReference type="GO" id="GO:0005886">
    <property type="term" value="C:plasma membrane"/>
    <property type="evidence" value="ECO:0007669"/>
    <property type="project" value="UniProtKB-SubCell"/>
</dbReference>
<feature type="transmembrane region" description="Helical" evidence="20">
    <location>
        <begin position="12"/>
        <end position="32"/>
    </location>
</feature>
<evidence type="ECO:0000256" key="13">
    <source>
        <dbReference type="ARBA" id="ARBA00036527"/>
    </source>
</evidence>
<comment type="similarity">
    <text evidence="2">Belongs to the ATP-dependent AMP-binding enzyme family.</text>
</comment>
<dbReference type="GO" id="GO:0005524">
    <property type="term" value="F:ATP binding"/>
    <property type="evidence" value="ECO:0007669"/>
    <property type="project" value="UniProtKB-KW"/>
</dbReference>
<keyword evidence="5" id="KW-0436">Ligase</keyword>
<evidence type="ECO:0000256" key="15">
    <source>
        <dbReference type="ARBA" id="ARBA00046271"/>
    </source>
</evidence>
<dbReference type="SUPFAM" id="SSF56801">
    <property type="entry name" value="Acetyl-CoA synthetase-like"/>
    <property type="match status" value="1"/>
</dbReference>
<gene>
    <name evidence="23" type="ORF">L798_01834</name>
</gene>
<evidence type="ECO:0000256" key="2">
    <source>
        <dbReference type="ARBA" id="ARBA00006432"/>
    </source>
</evidence>
<dbReference type="Gene3D" id="3.30.300.30">
    <property type="match status" value="1"/>
</dbReference>
<dbReference type="eggNOG" id="KOG1179">
    <property type="taxonomic scope" value="Eukaryota"/>
</dbReference>
<comment type="function">
    <text evidence="17">Acyl-CoA synthetase required for both the import of long chain fatty acids (LCFAs) (C14-C18) and the activation very long chain fatty acids (VLCFAs) (C20-C26) by esterification of the fatty acids into metabolically active CoA-thioesters for subsequent degradation or incorporation into phospholipids. The transport and fatty acyl-CoA synthetase activities are genetically separable and are thus independent activities. Esterifies VLCFAs in the peroxisome matrix. The VLCFAs are actively transported into peroxisomes by a PXA1-PXA2 heterodimeric transporter in the peroxisomal membrane.</text>
</comment>
<dbReference type="PANTHER" id="PTHR43107:SF21">
    <property type="entry name" value="FATTY ACID TRANSPORT PROTEIN 1, ISOFORM F-RELATED"/>
    <property type="match status" value="1"/>
</dbReference>
<dbReference type="AlphaFoldDB" id="A0A067RGT6"/>
<feature type="transmembrane region" description="Helical" evidence="20">
    <location>
        <begin position="272"/>
        <end position="293"/>
    </location>
</feature>
<keyword evidence="24" id="KW-1185">Reference proteome</keyword>
<dbReference type="Proteomes" id="UP000027135">
    <property type="component" value="Unassembled WGS sequence"/>
</dbReference>
<sequence>RKHSVRRALRTARVMFAIIGVLAASSALVWYFMGWMFLIQLILVAIVAYLAAGGGFRWLYIALRTVPRDVTALIRFVGLMLQVRSHHRNNLNIGDIFRQQVAKHPNKVCFIFENTEWTFAQVEEYSNKIGNVFKNHGYQKGDTVGLMMENRPEFVCIWLGLSKLGIITPLINYNLCLHPLIHSITIGNCQALIFSSEVTEAVKDVSSSLPSSITLYRWSPVSNNESIGLEEKNLKTLIDEAPSSPPIVTEKTGYHDRLLYIYTSGTTGLPKAAVITHSRFVFVAAAIAWMVGFRPDDRFYVAQPLYHTAGGAMSVGQALIFGSCIVIRKKFSASAYFTDIKKYECTIGQYIGEMCRYILAVPPTPKDKEHKLRMIYGNGLRPQIWTQFVERFKIPKVAEFYGATEGNANIVNIDNKVGAIGFVSRIIHAETGEPLRNAKELCIPCKPGEPGVFIGKINPNNPTRAFLGYVNQKESQKKIVHNVFSRGDSAFISGDILISDELGYLYFKDRTGDTFRWKGENVSTSEVEAIISNLVDYRDAVVYGVEASLEGKAGMTAILDQDDTLNLTTLADGMKKALPAYARPQFVRVLRKVDMTGTFKLVKKDLQHDGFDPVTIKDKLYYLNPSGTYEHLTEDIYSRIVAGKIRL</sequence>
<dbReference type="InParanoid" id="A0A067RGT6"/>
<dbReference type="InterPro" id="IPR000873">
    <property type="entry name" value="AMP-dep_synth/lig_dom"/>
</dbReference>
<dbReference type="InterPro" id="IPR025110">
    <property type="entry name" value="AMP-bd_C"/>
</dbReference>